<reference evidence="2" key="1">
    <citation type="submission" date="2021-03" db="EMBL/GenBank/DDBJ databases">
        <authorList>
            <person name="Bekaert M."/>
        </authorList>
    </citation>
    <scope>NUCLEOTIDE SEQUENCE</scope>
</reference>
<dbReference type="Pfam" id="PF15299">
    <property type="entry name" value="ALS2CR8"/>
    <property type="match status" value="1"/>
</dbReference>
<sequence>MLHVTNLSLEPEPEVKGFEKMAAPIISLISYILIMTNPSIAVLEALHNACSQNADILKPAEKQLQDWEIHPGFYSVLSISLQLAVLIAKIARVDCPRNWSRLLPVLFEAVRCHDEHTQEQALLVLHHVTKTLASKRLPGDRKLFEEEEKSKTDHSYVMKGRTLIQNTKKMICPARITQRRIIKFPGYRFAGLCQPVGPEVKAKIRQLVGDGVTKVSEMKRHLKVFVKKELEIEDQTIPSRRFYPTDKDIRNHMDTTKNKFSGPEDKTSDEKFVFVHQSRWQKRLLNLYGKEICLLDATYNTSKYDLPLFFICVNTNVGYINVATFITADELAESIKEALQKIMQWNEDWNPPYFMTDNDSCEISAIEESLPERRIMIGLEMDKNMTWNTIPKQHSKQHDGSSCGVYVLMENSCQNALKSGKRKSEQNLTAGAISISHIGFHEDACTTFIHNLSCIDWHISWESIVEIFAKVRTCVPDVADNIITCSKSRSLGRKTCYNGWTKEYEGILMAGKHNHPAASEYACVDRDTEAIAGGSKDENGILFYPVKTPCGSLKCPPYIHDTAVLCVVCSK</sequence>
<dbReference type="Gene3D" id="1.25.10.10">
    <property type="entry name" value="Leucine-rich Repeat Variant"/>
    <property type="match status" value="1"/>
</dbReference>
<name>A0A8S3SVG8_MYTED</name>
<evidence type="ECO:0000259" key="1">
    <source>
        <dbReference type="Pfam" id="PF21056"/>
    </source>
</evidence>
<dbReference type="InterPro" id="IPR016024">
    <property type="entry name" value="ARM-type_fold"/>
</dbReference>
<dbReference type="PANTHER" id="PTHR47456">
    <property type="entry name" value="PHD-TYPE DOMAIN-CONTAINING PROTEIN"/>
    <property type="match status" value="1"/>
</dbReference>
<gene>
    <name evidence="2" type="ORF">MEDL_38246</name>
</gene>
<evidence type="ECO:0000313" key="2">
    <source>
        <dbReference type="EMBL" id="CAG2225090.1"/>
    </source>
</evidence>
<dbReference type="OrthoDB" id="6142716at2759"/>
<dbReference type="Proteomes" id="UP000683360">
    <property type="component" value="Unassembled WGS sequence"/>
</dbReference>
<proteinExistence type="predicted"/>
<dbReference type="Pfam" id="PF21056">
    <property type="entry name" value="ZSWIM1-3_RNaseH-like"/>
    <property type="match status" value="1"/>
</dbReference>
<dbReference type="InterPro" id="IPR029309">
    <property type="entry name" value="CaRF"/>
</dbReference>
<accession>A0A8S3SVG8</accession>
<dbReference type="InterPro" id="IPR048324">
    <property type="entry name" value="ZSWIM1-3_RNaseH-like"/>
</dbReference>
<evidence type="ECO:0000313" key="3">
    <source>
        <dbReference type="Proteomes" id="UP000683360"/>
    </source>
</evidence>
<dbReference type="PANTHER" id="PTHR47456:SF4">
    <property type="entry name" value="SWIM-TYPE DOMAIN-CONTAINING PROTEIN"/>
    <property type="match status" value="1"/>
</dbReference>
<dbReference type="AlphaFoldDB" id="A0A8S3SVG8"/>
<dbReference type="EMBL" id="CAJPWZ010001835">
    <property type="protein sequence ID" value="CAG2225090.1"/>
    <property type="molecule type" value="Genomic_DNA"/>
</dbReference>
<dbReference type="GO" id="GO:0003700">
    <property type="term" value="F:DNA-binding transcription factor activity"/>
    <property type="evidence" value="ECO:0007669"/>
    <property type="project" value="InterPro"/>
</dbReference>
<feature type="domain" description="ZSWIM1/3 RNaseH-like" evidence="1">
    <location>
        <begin position="273"/>
        <end position="375"/>
    </location>
</feature>
<dbReference type="SUPFAM" id="SSF48371">
    <property type="entry name" value="ARM repeat"/>
    <property type="match status" value="1"/>
</dbReference>
<protein>
    <recommendedName>
        <fullName evidence="1">ZSWIM1/3 RNaseH-like domain-containing protein</fullName>
    </recommendedName>
</protein>
<organism evidence="2 3">
    <name type="scientific">Mytilus edulis</name>
    <name type="common">Blue mussel</name>
    <dbReference type="NCBI Taxonomy" id="6550"/>
    <lineage>
        <taxon>Eukaryota</taxon>
        <taxon>Metazoa</taxon>
        <taxon>Spiralia</taxon>
        <taxon>Lophotrochozoa</taxon>
        <taxon>Mollusca</taxon>
        <taxon>Bivalvia</taxon>
        <taxon>Autobranchia</taxon>
        <taxon>Pteriomorphia</taxon>
        <taxon>Mytilida</taxon>
        <taxon>Mytiloidea</taxon>
        <taxon>Mytilidae</taxon>
        <taxon>Mytilinae</taxon>
        <taxon>Mytilus</taxon>
    </lineage>
</organism>
<keyword evidence="3" id="KW-1185">Reference proteome</keyword>
<dbReference type="InterPro" id="IPR011989">
    <property type="entry name" value="ARM-like"/>
</dbReference>
<comment type="caution">
    <text evidence="2">The sequence shown here is derived from an EMBL/GenBank/DDBJ whole genome shotgun (WGS) entry which is preliminary data.</text>
</comment>